<proteinExistence type="predicted"/>
<comment type="caution">
    <text evidence="1">The sequence shown here is derived from an EMBL/GenBank/DDBJ whole genome shotgun (WGS) entry which is preliminary data.</text>
</comment>
<dbReference type="AlphaFoldDB" id="A0A1R3IW78"/>
<accession>A0A1R3IW78</accession>
<gene>
    <name evidence="1" type="ORF">COLO4_20898</name>
</gene>
<organism evidence="1 2">
    <name type="scientific">Corchorus olitorius</name>
    <dbReference type="NCBI Taxonomy" id="93759"/>
    <lineage>
        <taxon>Eukaryota</taxon>
        <taxon>Viridiplantae</taxon>
        <taxon>Streptophyta</taxon>
        <taxon>Embryophyta</taxon>
        <taxon>Tracheophyta</taxon>
        <taxon>Spermatophyta</taxon>
        <taxon>Magnoliopsida</taxon>
        <taxon>eudicotyledons</taxon>
        <taxon>Gunneridae</taxon>
        <taxon>Pentapetalae</taxon>
        <taxon>rosids</taxon>
        <taxon>malvids</taxon>
        <taxon>Malvales</taxon>
        <taxon>Malvaceae</taxon>
        <taxon>Grewioideae</taxon>
        <taxon>Apeibeae</taxon>
        <taxon>Corchorus</taxon>
    </lineage>
</organism>
<keyword evidence="2" id="KW-1185">Reference proteome</keyword>
<sequence length="62" mass="6856">MEKDPRKVGGEESVKCVREKNGNRGSREKGKMDSITKLAATVWNLLSLRPIVPSLSVIVPIH</sequence>
<dbReference type="Proteomes" id="UP000187203">
    <property type="component" value="Unassembled WGS sequence"/>
</dbReference>
<protein>
    <submittedName>
        <fullName evidence="1">Uncharacterized protein</fullName>
    </submittedName>
</protein>
<evidence type="ECO:0000313" key="1">
    <source>
        <dbReference type="EMBL" id="OMO86837.1"/>
    </source>
</evidence>
<reference evidence="2" key="1">
    <citation type="submission" date="2013-09" db="EMBL/GenBank/DDBJ databases">
        <title>Corchorus olitorius genome sequencing.</title>
        <authorList>
            <person name="Alam M."/>
            <person name="Haque M.S."/>
            <person name="Islam M.S."/>
            <person name="Emdad E.M."/>
            <person name="Islam M.M."/>
            <person name="Ahmed B."/>
            <person name="Halim A."/>
            <person name="Hossen Q.M.M."/>
            <person name="Hossain M.Z."/>
            <person name="Ahmed R."/>
            <person name="Khan M.M."/>
            <person name="Islam R."/>
            <person name="Rashid M.M."/>
            <person name="Khan S.A."/>
            <person name="Rahman M.S."/>
            <person name="Alam M."/>
            <person name="Yahiya A.S."/>
            <person name="Khan M.S."/>
            <person name="Azam M.S."/>
            <person name="Haque T."/>
            <person name="Lashkar M.Z.H."/>
            <person name="Akhand A.I."/>
            <person name="Morshed G."/>
            <person name="Roy S."/>
            <person name="Uddin K.S."/>
            <person name="Rabeya T."/>
            <person name="Hossain A.S."/>
            <person name="Chowdhury A."/>
            <person name="Snigdha A.R."/>
            <person name="Mortoza M.S."/>
            <person name="Matin S.A."/>
            <person name="Hoque S.M.E."/>
            <person name="Islam M.K."/>
            <person name="Roy D.K."/>
            <person name="Haider R."/>
            <person name="Moosa M.M."/>
            <person name="Elias S.M."/>
            <person name="Hasan A.M."/>
            <person name="Jahan S."/>
            <person name="Shafiuddin M."/>
            <person name="Mahmood N."/>
            <person name="Shommy N.S."/>
        </authorList>
    </citation>
    <scope>NUCLEOTIDE SEQUENCE [LARGE SCALE GENOMIC DNA]</scope>
    <source>
        <strain evidence="2">cv. O-4</strain>
    </source>
</reference>
<name>A0A1R3IW78_9ROSI</name>
<dbReference type="EMBL" id="AWUE01017503">
    <property type="protein sequence ID" value="OMO86837.1"/>
    <property type="molecule type" value="Genomic_DNA"/>
</dbReference>
<evidence type="ECO:0000313" key="2">
    <source>
        <dbReference type="Proteomes" id="UP000187203"/>
    </source>
</evidence>